<sequence length="197" mass="21867">MGTAAFIILALFIVIALWAVAVYNRLRLLGNRVENAWSQIDVQLKRRYELIPNLVEVARGYMQHEAATLEAVTRARSRAVSAADTLRGHAGSGNALSDLAVAEQALGSSLGRLMVVTEAYPELKADAQMQSLSEEIASTENRIGFARQAYNDEVMEFNNKASQFPDLIWARLLGFKHLSMLQATTSEQERTVPQVRF</sequence>
<name>A0ABR8SC94_9BURK</name>
<accession>A0ABR8SC94</accession>
<dbReference type="RefSeq" id="WP_191723483.1">
    <property type="nucleotide sequence ID" value="NZ_JACSQK010000005.1"/>
</dbReference>
<protein>
    <submittedName>
        <fullName evidence="8">LemA family protein</fullName>
    </submittedName>
</protein>
<keyword evidence="3 7" id="KW-0812">Transmembrane</keyword>
<evidence type="ECO:0000256" key="3">
    <source>
        <dbReference type="ARBA" id="ARBA00022692"/>
    </source>
</evidence>
<dbReference type="InterPro" id="IPR007156">
    <property type="entry name" value="MamQ_LemA"/>
</dbReference>
<evidence type="ECO:0000256" key="1">
    <source>
        <dbReference type="ARBA" id="ARBA00004167"/>
    </source>
</evidence>
<evidence type="ECO:0000256" key="5">
    <source>
        <dbReference type="ARBA" id="ARBA00023136"/>
    </source>
</evidence>
<evidence type="ECO:0000313" key="9">
    <source>
        <dbReference type="Proteomes" id="UP000634919"/>
    </source>
</evidence>
<dbReference type="EMBL" id="JACSQK010000005">
    <property type="protein sequence ID" value="MBD7961092.1"/>
    <property type="molecule type" value="Genomic_DNA"/>
</dbReference>
<comment type="caution">
    <text evidence="8">The sequence shown here is derived from an EMBL/GenBank/DDBJ whole genome shotgun (WGS) entry which is preliminary data.</text>
</comment>
<keyword evidence="6" id="KW-0175">Coiled coil</keyword>
<evidence type="ECO:0000256" key="6">
    <source>
        <dbReference type="SAM" id="Coils"/>
    </source>
</evidence>
<feature type="transmembrane region" description="Helical" evidence="7">
    <location>
        <begin position="6"/>
        <end position="23"/>
    </location>
</feature>
<keyword evidence="5 7" id="KW-0472">Membrane</keyword>
<evidence type="ECO:0000256" key="4">
    <source>
        <dbReference type="ARBA" id="ARBA00022989"/>
    </source>
</evidence>
<proteinExistence type="inferred from homology"/>
<dbReference type="Proteomes" id="UP000634919">
    <property type="component" value="Unassembled WGS sequence"/>
</dbReference>
<dbReference type="SUPFAM" id="SSF140478">
    <property type="entry name" value="LemA-like"/>
    <property type="match status" value="1"/>
</dbReference>
<evidence type="ECO:0000313" key="8">
    <source>
        <dbReference type="EMBL" id="MBD7961092.1"/>
    </source>
</evidence>
<evidence type="ECO:0000256" key="7">
    <source>
        <dbReference type="SAM" id="Phobius"/>
    </source>
</evidence>
<feature type="coiled-coil region" evidence="6">
    <location>
        <begin position="122"/>
        <end position="149"/>
    </location>
</feature>
<dbReference type="PANTHER" id="PTHR34478:SF1">
    <property type="entry name" value="PROTEIN LEMA"/>
    <property type="match status" value="1"/>
</dbReference>
<evidence type="ECO:0000256" key="2">
    <source>
        <dbReference type="ARBA" id="ARBA00008854"/>
    </source>
</evidence>
<comment type="subcellular location">
    <subcellularLocation>
        <location evidence="1">Membrane</location>
        <topology evidence="1">Single-pass membrane protein</topology>
    </subcellularLocation>
</comment>
<dbReference type="Pfam" id="PF04011">
    <property type="entry name" value="LemA"/>
    <property type="match status" value="1"/>
</dbReference>
<keyword evidence="9" id="KW-1185">Reference proteome</keyword>
<reference evidence="8 9" key="1">
    <citation type="submission" date="2020-08" db="EMBL/GenBank/DDBJ databases">
        <title>A Genomic Blueprint of the Chicken Gut Microbiome.</title>
        <authorList>
            <person name="Gilroy R."/>
            <person name="Ravi A."/>
            <person name="Getino M."/>
            <person name="Pursley I."/>
            <person name="Horton D.L."/>
            <person name="Alikhan N.-F."/>
            <person name="Baker D."/>
            <person name="Gharbi K."/>
            <person name="Hall N."/>
            <person name="Watson M."/>
            <person name="Adriaenssens E.M."/>
            <person name="Foster-Nyarko E."/>
            <person name="Jarju S."/>
            <person name="Secka A."/>
            <person name="Antonio M."/>
            <person name="Oren A."/>
            <person name="Chaudhuri R."/>
            <person name="La Ragione R.M."/>
            <person name="Hildebrand F."/>
            <person name="Pallen M.J."/>
        </authorList>
    </citation>
    <scope>NUCLEOTIDE SEQUENCE [LARGE SCALE GENOMIC DNA]</scope>
    <source>
        <strain evidence="8 9">Sa2CVA6</strain>
    </source>
</reference>
<gene>
    <name evidence="8" type="ORF">H9646_11390</name>
</gene>
<dbReference type="Gene3D" id="1.20.1440.20">
    <property type="entry name" value="LemA-like domain"/>
    <property type="match status" value="1"/>
</dbReference>
<dbReference type="PANTHER" id="PTHR34478">
    <property type="entry name" value="PROTEIN LEMA"/>
    <property type="match status" value="1"/>
</dbReference>
<dbReference type="InterPro" id="IPR023353">
    <property type="entry name" value="LemA-like_dom_sf"/>
</dbReference>
<comment type="similarity">
    <text evidence="2">Belongs to the LemA family.</text>
</comment>
<organism evidence="8 9">
    <name type="scientific">Comamonas avium</name>
    <dbReference type="NCBI Taxonomy" id="2762231"/>
    <lineage>
        <taxon>Bacteria</taxon>
        <taxon>Pseudomonadati</taxon>
        <taxon>Pseudomonadota</taxon>
        <taxon>Betaproteobacteria</taxon>
        <taxon>Burkholderiales</taxon>
        <taxon>Comamonadaceae</taxon>
        <taxon>Comamonas</taxon>
    </lineage>
</organism>
<keyword evidence="4 7" id="KW-1133">Transmembrane helix</keyword>